<feature type="transmembrane region" description="Helical" evidence="9">
    <location>
        <begin position="166"/>
        <end position="194"/>
    </location>
</feature>
<feature type="transmembrane region" description="Helical" evidence="9">
    <location>
        <begin position="119"/>
        <end position="140"/>
    </location>
</feature>
<reference evidence="12 13" key="1">
    <citation type="submission" date="2019-03" db="EMBL/GenBank/DDBJ databases">
        <title>Genomic Encyclopedia of Archaeal and Bacterial Type Strains, Phase II (KMG-II): from individual species to whole genera.</title>
        <authorList>
            <person name="Goeker M."/>
        </authorList>
    </citation>
    <scope>NUCLEOTIDE SEQUENCE [LARGE SCALE GENOMIC DNA]</scope>
    <source>
        <strain evidence="12 13">DSM 15388</strain>
    </source>
</reference>
<keyword evidence="4" id="KW-0410">Iron transport</keyword>
<dbReference type="SUPFAM" id="SSF161111">
    <property type="entry name" value="Cation efflux protein transmembrane domain-like"/>
    <property type="match status" value="1"/>
</dbReference>
<accession>A0A4R3I758</accession>
<evidence type="ECO:0000313" key="12">
    <source>
        <dbReference type="EMBL" id="TCS39929.1"/>
    </source>
</evidence>
<keyword evidence="7 9" id="KW-1133">Transmembrane helix</keyword>
<keyword evidence="6" id="KW-0864">Zinc transport</keyword>
<evidence type="ECO:0000256" key="9">
    <source>
        <dbReference type="SAM" id="Phobius"/>
    </source>
</evidence>
<sequence>MTELNNHERYKIISRVNWICTAIDTLLSVLKLSIGVITRSPGLIADGLHSLSDLATDVLALILGKLAQHGPDEDHPYGHARYETIGTAVLGSVLLVIALGIGFENLLAMLHGEYVKPSMIALITVGISVVSKELLFHYTMKWAKVTRSNLLEANAWHSRSDSLSSVAVFIGIIFSMLGFEFFEYIAALLVALLIGKMGASLAWNAVQDLIDRGVPAEQQQAYMDTLEDTTDIIGAHQMRTRLMGSDVIVDAHIQVNPKISISEAHQINDYAISSLRKTHPEIKDVTLHIDFEEDNVNKETKLKPKRKELEQKLTERGIESFENLSIHYSNNEVMADLHYSDDAEEADLKDKCQSVVEETSWLKSITIYRKV</sequence>
<evidence type="ECO:0000256" key="7">
    <source>
        <dbReference type="ARBA" id="ARBA00022989"/>
    </source>
</evidence>
<dbReference type="RefSeq" id="WP_132702148.1">
    <property type="nucleotide sequence ID" value="NZ_SLZR01000011.1"/>
</dbReference>
<dbReference type="SUPFAM" id="SSF160240">
    <property type="entry name" value="Cation efflux protein cytoplasmic domain-like"/>
    <property type="match status" value="1"/>
</dbReference>
<dbReference type="Proteomes" id="UP000295793">
    <property type="component" value="Unassembled WGS sequence"/>
</dbReference>
<feature type="transmembrane region" description="Helical" evidence="9">
    <location>
        <begin position="85"/>
        <end position="107"/>
    </location>
</feature>
<protein>
    <submittedName>
        <fullName evidence="12">Cation diffusion facilitator family transporter</fullName>
    </submittedName>
</protein>
<dbReference type="InterPro" id="IPR036837">
    <property type="entry name" value="Cation_efflux_CTD_sf"/>
</dbReference>
<dbReference type="NCBIfam" id="TIGR01297">
    <property type="entry name" value="CDF"/>
    <property type="match status" value="1"/>
</dbReference>
<dbReference type="GO" id="GO:0016020">
    <property type="term" value="C:membrane"/>
    <property type="evidence" value="ECO:0007669"/>
    <property type="project" value="UniProtKB-SubCell"/>
</dbReference>
<dbReference type="Gene3D" id="3.30.70.1350">
    <property type="entry name" value="Cation efflux protein, cytoplasmic domain"/>
    <property type="match status" value="1"/>
</dbReference>
<dbReference type="Pfam" id="PF01545">
    <property type="entry name" value="Cation_efflux"/>
    <property type="match status" value="1"/>
</dbReference>
<evidence type="ECO:0000256" key="2">
    <source>
        <dbReference type="ARBA" id="ARBA00010212"/>
    </source>
</evidence>
<dbReference type="InterPro" id="IPR027470">
    <property type="entry name" value="Cation_efflux_CTD"/>
</dbReference>
<dbReference type="OrthoDB" id="9806522at2"/>
<comment type="subcellular location">
    <subcellularLocation>
        <location evidence="1">Membrane</location>
        <topology evidence="1">Multi-pass membrane protein</topology>
    </subcellularLocation>
</comment>
<dbReference type="EMBL" id="SLZR01000011">
    <property type="protein sequence ID" value="TCS39929.1"/>
    <property type="molecule type" value="Genomic_DNA"/>
</dbReference>
<keyword evidence="6" id="KW-0406">Ion transport</keyword>
<evidence type="ECO:0000313" key="13">
    <source>
        <dbReference type="Proteomes" id="UP000295793"/>
    </source>
</evidence>
<comment type="similarity">
    <text evidence="2">Belongs to the cation diffusion facilitator (CDF) transporter (TC 2.A.4) family. FieF subfamily.</text>
</comment>
<evidence type="ECO:0000256" key="5">
    <source>
        <dbReference type="ARBA" id="ARBA00022692"/>
    </source>
</evidence>
<dbReference type="FunFam" id="1.20.1510.10:FF:000006">
    <property type="entry name" value="Divalent cation efflux transporter"/>
    <property type="match status" value="1"/>
</dbReference>
<evidence type="ECO:0000259" key="10">
    <source>
        <dbReference type="Pfam" id="PF01545"/>
    </source>
</evidence>
<keyword evidence="13" id="KW-1185">Reference proteome</keyword>
<gene>
    <name evidence="12" type="ORF">BCF53_11119</name>
</gene>
<feature type="domain" description="Cation efflux protein transmembrane" evidence="10">
    <location>
        <begin position="19"/>
        <end position="210"/>
    </location>
</feature>
<dbReference type="InterPro" id="IPR058533">
    <property type="entry name" value="Cation_efflux_TM"/>
</dbReference>
<dbReference type="GO" id="GO:0008324">
    <property type="term" value="F:monoatomic cation transmembrane transporter activity"/>
    <property type="evidence" value="ECO:0007669"/>
    <property type="project" value="InterPro"/>
</dbReference>
<evidence type="ECO:0000256" key="4">
    <source>
        <dbReference type="ARBA" id="ARBA00022496"/>
    </source>
</evidence>
<evidence type="ECO:0000256" key="1">
    <source>
        <dbReference type="ARBA" id="ARBA00004141"/>
    </source>
</evidence>
<dbReference type="PANTHER" id="PTHR43840">
    <property type="entry name" value="MITOCHONDRIAL METAL TRANSPORTER 1-RELATED"/>
    <property type="match status" value="1"/>
</dbReference>
<comment type="caution">
    <text evidence="12">The sequence shown here is derived from an EMBL/GenBank/DDBJ whole genome shotgun (WGS) entry which is preliminary data.</text>
</comment>
<dbReference type="GO" id="GO:0006826">
    <property type="term" value="P:iron ion transport"/>
    <property type="evidence" value="ECO:0007669"/>
    <property type="project" value="UniProtKB-KW"/>
</dbReference>
<dbReference type="Gene3D" id="1.20.1510.10">
    <property type="entry name" value="Cation efflux protein transmembrane domain"/>
    <property type="match status" value="1"/>
</dbReference>
<keyword evidence="3" id="KW-0813">Transport</keyword>
<dbReference type="AlphaFoldDB" id="A0A4R3I758"/>
<evidence type="ECO:0000256" key="8">
    <source>
        <dbReference type="ARBA" id="ARBA00023136"/>
    </source>
</evidence>
<keyword evidence="5 9" id="KW-0812">Transmembrane</keyword>
<keyword evidence="8 9" id="KW-0472">Membrane</keyword>
<name>A0A4R3I758_9GAMM</name>
<dbReference type="InterPro" id="IPR050291">
    <property type="entry name" value="CDF_Transporter"/>
</dbReference>
<dbReference type="InterPro" id="IPR002524">
    <property type="entry name" value="Cation_efflux"/>
</dbReference>
<dbReference type="PANTHER" id="PTHR43840:SF15">
    <property type="entry name" value="MITOCHONDRIAL METAL TRANSPORTER 1-RELATED"/>
    <property type="match status" value="1"/>
</dbReference>
<organism evidence="12 13">
    <name type="scientific">Reinekea marinisedimentorum</name>
    <dbReference type="NCBI Taxonomy" id="230495"/>
    <lineage>
        <taxon>Bacteria</taxon>
        <taxon>Pseudomonadati</taxon>
        <taxon>Pseudomonadota</taxon>
        <taxon>Gammaproteobacteria</taxon>
        <taxon>Oceanospirillales</taxon>
        <taxon>Saccharospirillaceae</taxon>
        <taxon>Reinekea</taxon>
    </lineage>
</organism>
<keyword evidence="6" id="KW-0862">Zinc</keyword>
<evidence type="ECO:0000259" key="11">
    <source>
        <dbReference type="Pfam" id="PF16916"/>
    </source>
</evidence>
<keyword evidence="4" id="KW-0408">Iron</keyword>
<dbReference type="GO" id="GO:0006829">
    <property type="term" value="P:zinc ion transport"/>
    <property type="evidence" value="ECO:0007669"/>
    <property type="project" value="UniProtKB-KW"/>
</dbReference>
<evidence type="ECO:0000256" key="6">
    <source>
        <dbReference type="ARBA" id="ARBA00022906"/>
    </source>
</evidence>
<evidence type="ECO:0000256" key="3">
    <source>
        <dbReference type="ARBA" id="ARBA00022448"/>
    </source>
</evidence>
<dbReference type="InterPro" id="IPR027469">
    <property type="entry name" value="Cation_efflux_TMD_sf"/>
</dbReference>
<feature type="domain" description="Cation efflux protein cytoplasmic" evidence="11">
    <location>
        <begin position="215"/>
        <end position="290"/>
    </location>
</feature>
<dbReference type="Pfam" id="PF16916">
    <property type="entry name" value="ZT_dimer"/>
    <property type="match status" value="1"/>
</dbReference>
<proteinExistence type="inferred from homology"/>